<dbReference type="InterPro" id="IPR016166">
    <property type="entry name" value="FAD-bd_PCMH"/>
</dbReference>
<proteinExistence type="inferred from homology"/>
<evidence type="ECO:0000313" key="7">
    <source>
        <dbReference type="Proteomes" id="UP001610335"/>
    </source>
</evidence>
<dbReference type="PROSITE" id="PS51387">
    <property type="entry name" value="FAD_PCMH"/>
    <property type="match status" value="1"/>
</dbReference>
<dbReference type="InterPro" id="IPR006094">
    <property type="entry name" value="Oxid_FAD_bind_N"/>
</dbReference>
<evidence type="ECO:0000259" key="5">
    <source>
        <dbReference type="PROSITE" id="PS51387"/>
    </source>
</evidence>
<feature type="domain" description="FAD-binding PCMH-type" evidence="5">
    <location>
        <begin position="37"/>
        <end position="203"/>
    </location>
</feature>
<organism evidence="6 7">
    <name type="scientific">Aspergillus cavernicola</name>
    <dbReference type="NCBI Taxonomy" id="176166"/>
    <lineage>
        <taxon>Eukaryota</taxon>
        <taxon>Fungi</taxon>
        <taxon>Dikarya</taxon>
        <taxon>Ascomycota</taxon>
        <taxon>Pezizomycotina</taxon>
        <taxon>Eurotiomycetes</taxon>
        <taxon>Eurotiomycetidae</taxon>
        <taxon>Eurotiales</taxon>
        <taxon>Aspergillaceae</taxon>
        <taxon>Aspergillus</taxon>
        <taxon>Aspergillus subgen. Nidulantes</taxon>
    </lineage>
</organism>
<comment type="caution">
    <text evidence="6">The sequence shown here is derived from an EMBL/GenBank/DDBJ whole genome shotgun (WGS) entry which is preliminary data.</text>
</comment>
<dbReference type="InterPro" id="IPR036318">
    <property type="entry name" value="FAD-bd_PCMH-like_sf"/>
</dbReference>
<dbReference type="Gene3D" id="3.30.43.10">
    <property type="entry name" value="Uridine Diphospho-n-acetylenolpyruvylglucosamine Reductase, domain 2"/>
    <property type="match status" value="1"/>
</dbReference>
<keyword evidence="7" id="KW-1185">Reference proteome</keyword>
<dbReference type="InterPro" id="IPR050416">
    <property type="entry name" value="FAD-linked_Oxidoreductase"/>
</dbReference>
<dbReference type="SUPFAM" id="SSF56176">
    <property type="entry name" value="FAD-binding/transporter-associated domain-like"/>
    <property type="match status" value="1"/>
</dbReference>
<gene>
    <name evidence="6" type="ORF">BDW59DRAFT_162837</name>
</gene>
<name>A0ABR4I800_9EURO</name>
<evidence type="ECO:0000256" key="4">
    <source>
        <dbReference type="ARBA" id="ARBA00023002"/>
    </source>
</evidence>
<comment type="similarity">
    <text evidence="1">Belongs to the oxygen-dependent FAD-linked oxidoreductase family.</text>
</comment>
<dbReference type="PANTHER" id="PTHR42973">
    <property type="entry name" value="BINDING OXIDOREDUCTASE, PUTATIVE (AFU_ORTHOLOGUE AFUA_1G17690)-RELATED"/>
    <property type="match status" value="1"/>
</dbReference>
<dbReference type="InterPro" id="IPR016167">
    <property type="entry name" value="FAD-bd_PCMH_sub1"/>
</dbReference>
<keyword evidence="3" id="KW-0274">FAD</keyword>
<dbReference type="Gene3D" id="3.40.462.20">
    <property type="match status" value="1"/>
</dbReference>
<keyword evidence="4" id="KW-0560">Oxidoreductase</keyword>
<evidence type="ECO:0000256" key="2">
    <source>
        <dbReference type="ARBA" id="ARBA00022630"/>
    </source>
</evidence>
<evidence type="ECO:0000256" key="1">
    <source>
        <dbReference type="ARBA" id="ARBA00005466"/>
    </source>
</evidence>
<dbReference type="InterPro" id="IPR012951">
    <property type="entry name" value="BBE"/>
</dbReference>
<accession>A0ABR4I800</accession>
<dbReference type="EMBL" id="JBFXLS010000048">
    <property type="protein sequence ID" value="KAL2823868.1"/>
    <property type="molecule type" value="Genomic_DNA"/>
</dbReference>
<keyword evidence="2" id="KW-0285">Flavoprotein</keyword>
<dbReference type="Proteomes" id="UP001610335">
    <property type="component" value="Unassembled WGS sequence"/>
</dbReference>
<evidence type="ECO:0000256" key="3">
    <source>
        <dbReference type="ARBA" id="ARBA00022827"/>
    </source>
</evidence>
<sequence length="415" mass="45546">MPKGTPIHHYQYNKQRIQYVTPSSTDFHSLRSIFAHPEILPSAILRPASIQDIQATITFLAEQKIPFTIRSGGHDMHGRSTQPDTVVLDIRRINSVMVNLESGTATIGGGALVGNVVGTLQGEGFVTPVGSLSWVGYVGWAMYGGYGPYSARLGLGVDQILGARLANARGELVEADKDLLKGIRGARGAFGVVVEVTVSIYKLDQILAGVVMYNSEDLTMVIRQYYEGYRALTAEGLPAPFQVHQAVLNMPTPTFGVLFVLAPVMAQTVQLSTPAAWLEEADKLVAKTTQGRMWTITMRQITDEVVQVIAQYTKNMPADPHKLFDMHELRGGSPSARPNQDSVFSTHEPHFVFEIFCEALEKTSADNIVPTSYLPFLTAEEVDHDQVFGDNLEILRGLKGKLDPKNVFRAAISYL</sequence>
<dbReference type="PANTHER" id="PTHR42973:SF7">
    <property type="entry name" value="FAD-BINDING PCMH-TYPE DOMAIN-CONTAINING PROTEIN"/>
    <property type="match status" value="1"/>
</dbReference>
<protein>
    <recommendedName>
        <fullName evidence="5">FAD-binding PCMH-type domain-containing protein</fullName>
    </recommendedName>
</protein>
<dbReference type="InterPro" id="IPR016169">
    <property type="entry name" value="FAD-bd_PCMH_sub2"/>
</dbReference>
<dbReference type="Pfam" id="PF01565">
    <property type="entry name" value="FAD_binding_4"/>
    <property type="match status" value="1"/>
</dbReference>
<evidence type="ECO:0000313" key="6">
    <source>
        <dbReference type="EMBL" id="KAL2823868.1"/>
    </source>
</evidence>
<dbReference type="Gene3D" id="3.30.465.10">
    <property type="match status" value="1"/>
</dbReference>
<dbReference type="Pfam" id="PF08031">
    <property type="entry name" value="BBE"/>
    <property type="match status" value="1"/>
</dbReference>
<reference evidence="6 7" key="1">
    <citation type="submission" date="2024-07" db="EMBL/GenBank/DDBJ databases">
        <title>Section-level genome sequencing and comparative genomics of Aspergillus sections Usti and Cavernicolus.</title>
        <authorList>
            <consortium name="Lawrence Berkeley National Laboratory"/>
            <person name="Nybo J.L."/>
            <person name="Vesth T.C."/>
            <person name="Theobald S."/>
            <person name="Frisvad J.C."/>
            <person name="Larsen T.O."/>
            <person name="Kjaerboelling I."/>
            <person name="Rothschild-Mancinelli K."/>
            <person name="Lyhne E.K."/>
            <person name="Kogle M.E."/>
            <person name="Barry K."/>
            <person name="Clum A."/>
            <person name="Na H."/>
            <person name="Ledsgaard L."/>
            <person name="Lin J."/>
            <person name="Lipzen A."/>
            <person name="Kuo A."/>
            <person name="Riley R."/>
            <person name="Mondo S."/>
            <person name="LaButti K."/>
            <person name="Haridas S."/>
            <person name="Pangalinan J."/>
            <person name="Salamov A.A."/>
            <person name="Simmons B.A."/>
            <person name="Magnuson J.K."/>
            <person name="Chen J."/>
            <person name="Drula E."/>
            <person name="Henrissat B."/>
            <person name="Wiebenga A."/>
            <person name="Lubbers R.J."/>
            <person name="Gomes A.C."/>
            <person name="Makela M.R."/>
            <person name="Stajich J."/>
            <person name="Grigoriev I.V."/>
            <person name="Mortensen U.H."/>
            <person name="De vries R.P."/>
            <person name="Baker S.E."/>
            <person name="Andersen M.R."/>
        </authorList>
    </citation>
    <scope>NUCLEOTIDE SEQUENCE [LARGE SCALE GENOMIC DNA]</scope>
    <source>
        <strain evidence="6 7">CBS 600.67</strain>
    </source>
</reference>